<dbReference type="PRINTS" id="PR01397">
    <property type="entry name" value="DHBDHDRGNASE"/>
</dbReference>
<dbReference type="PANTHER" id="PTHR43669">
    <property type="entry name" value="5-KETO-D-GLUCONATE 5-REDUCTASE"/>
    <property type="match status" value="1"/>
</dbReference>
<dbReference type="Proteomes" id="UP000268658">
    <property type="component" value="Chromosome"/>
</dbReference>
<evidence type="ECO:0000313" key="4">
    <source>
        <dbReference type="Proteomes" id="UP000268658"/>
    </source>
</evidence>
<dbReference type="EMBL" id="LR134477">
    <property type="protein sequence ID" value="VEI15833.1"/>
    <property type="molecule type" value="Genomic_DNA"/>
</dbReference>
<proteinExistence type="inferred from homology"/>
<dbReference type="CDD" id="cd05233">
    <property type="entry name" value="SDR_c"/>
    <property type="match status" value="1"/>
</dbReference>
<dbReference type="EC" id="1.-.-.-" evidence="3"/>
<evidence type="ECO:0000256" key="1">
    <source>
        <dbReference type="ARBA" id="ARBA00006484"/>
    </source>
</evidence>
<dbReference type="RefSeq" id="WP_126413970.1">
    <property type="nucleotide sequence ID" value="NZ_JASPER010000067.1"/>
</dbReference>
<sequence>MPETDSPGRTAVVTGATGTIGSAVVHKLVESGFRVALIARKRRRIERMQTHLPQGAQTLSCPADVTSAYEIIEARERILDSYGPPDLLVCAAGVRRAAPFEEAIPADWRLMMSTNLAGTLHTVQIFAPDILRAGERGERADIVLIGTGTAYERQHAYSVFSSLGASVGQFAKHLRAEYGPRGVRVHHLPAMFTAGSFFATSNFGANRATSIHHDVIREMPEDVETISGERVADELEFMVSLPAHVNLASATIQPVGNR</sequence>
<dbReference type="AlphaFoldDB" id="A0A448PKU6"/>
<organism evidence="3 4">
    <name type="scientific">Actinomyces viscosus</name>
    <dbReference type="NCBI Taxonomy" id="1656"/>
    <lineage>
        <taxon>Bacteria</taxon>
        <taxon>Bacillati</taxon>
        <taxon>Actinomycetota</taxon>
        <taxon>Actinomycetes</taxon>
        <taxon>Actinomycetales</taxon>
        <taxon>Actinomycetaceae</taxon>
        <taxon>Actinomyces</taxon>
    </lineage>
</organism>
<accession>A0A448PKU6</accession>
<dbReference type="GO" id="GO:0008667">
    <property type="term" value="F:2,3-dihydro-2,3-dihydroxybenzoate dehydrogenase activity"/>
    <property type="evidence" value="ECO:0007669"/>
    <property type="project" value="InterPro"/>
</dbReference>
<dbReference type="Pfam" id="PF00106">
    <property type="entry name" value="adh_short"/>
    <property type="match status" value="1"/>
</dbReference>
<dbReference type="InterPro" id="IPR036291">
    <property type="entry name" value="NAD(P)-bd_dom_sf"/>
</dbReference>
<dbReference type="SUPFAM" id="SSF51735">
    <property type="entry name" value="NAD(P)-binding Rossmann-fold domains"/>
    <property type="match status" value="1"/>
</dbReference>
<reference evidence="3 4" key="1">
    <citation type="submission" date="2018-12" db="EMBL/GenBank/DDBJ databases">
        <authorList>
            <consortium name="Pathogen Informatics"/>
        </authorList>
    </citation>
    <scope>NUCLEOTIDE SEQUENCE [LARGE SCALE GENOMIC DNA]</scope>
    <source>
        <strain evidence="3 4">NCTC10951</strain>
    </source>
</reference>
<comment type="similarity">
    <text evidence="1">Belongs to the short-chain dehydrogenases/reductases (SDR) family.</text>
</comment>
<dbReference type="PANTHER" id="PTHR43669:SF3">
    <property type="entry name" value="ALCOHOL DEHYDROGENASE, PUTATIVE (AFU_ORTHOLOGUE AFUA_3G03445)-RELATED"/>
    <property type="match status" value="1"/>
</dbReference>
<keyword evidence="2 3" id="KW-0560">Oxidoreductase</keyword>
<dbReference type="OrthoDB" id="3189729at2"/>
<dbReference type="GO" id="GO:0019290">
    <property type="term" value="P:siderophore biosynthetic process"/>
    <property type="evidence" value="ECO:0007669"/>
    <property type="project" value="InterPro"/>
</dbReference>
<evidence type="ECO:0000256" key="2">
    <source>
        <dbReference type="ARBA" id="ARBA00023002"/>
    </source>
</evidence>
<protein>
    <submittedName>
        <fullName evidence="3">Uncharacterized oxidoreductase SAV2478</fullName>
        <ecNumber evidence="3">1.-.-.-</ecNumber>
    </submittedName>
</protein>
<evidence type="ECO:0000313" key="3">
    <source>
        <dbReference type="EMBL" id="VEI15833.1"/>
    </source>
</evidence>
<name>A0A448PKU6_ACTVI</name>
<gene>
    <name evidence="3" type="ORF">NCTC10951_01365</name>
</gene>
<dbReference type="Gene3D" id="3.40.50.720">
    <property type="entry name" value="NAD(P)-binding Rossmann-like Domain"/>
    <property type="match status" value="1"/>
</dbReference>
<dbReference type="InterPro" id="IPR003560">
    <property type="entry name" value="DHB_DH"/>
</dbReference>
<dbReference type="InterPro" id="IPR002347">
    <property type="entry name" value="SDR_fam"/>
</dbReference>
<dbReference type="KEGG" id="avc:NCTC10951_01365"/>